<dbReference type="EMBL" id="CP100355">
    <property type="protein sequence ID" value="UTF54844.1"/>
    <property type="molecule type" value="Genomic_DNA"/>
</dbReference>
<evidence type="ECO:0000256" key="2">
    <source>
        <dbReference type="ARBA" id="ARBA00022448"/>
    </source>
</evidence>
<proteinExistence type="predicted"/>
<dbReference type="Proteomes" id="UP001056855">
    <property type="component" value="Chromosome"/>
</dbReference>
<dbReference type="InterPro" id="IPR051125">
    <property type="entry name" value="ABC-4/HrtB_transporter"/>
</dbReference>
<evidence type="ECO:0000259" key="9">
    <source>
        <dbReference type="Pfam" id="PF12704"/>
    </source>
</evidence>
<dbReference type="Pfam" id="PF02687">
    <property type="entry name" value="FtsX"/>
    <property type="match status" value="1"/>
</dbReference>
<accession>A0A9E7NDA7</accession>
<evidence type="ECO:0000256" key="4">
    <source>
        <dbReference type="ARBA" id="ARBA00022692"/>
    </source>
</evidence>
<evidence type="ECO:0000256" key="6">
    <source>
        <dbReference type="ARBA" id="ARBA00023136"/>
    </source>
</evidence>
<evidence type="ECO:0000256" key="3">
    <source>
        <dbReference type="ARBA" id="ARBA00022475"/>
    </source>
</evidence>
<dbReference type="Pfam" id="PF12704">
    <property type="entry name" value="MacB_PCD"/>
    <property type="match status" value="1"/>
</dbReference>
<evidence type="ECO:0000259" key="8">
    <source>
        <dbReference type="Pfam" id="PF02687"/>
    </source>
</evidence>
<evidence type="ECO:0000313" key="10">
    <source>
        <dbReference type="EMBL" id="UTF54844.1"/>
    </source>
</evidence>
<feature type="transmembrane region" description="Helical" evidence="7">
    <location>
        <begin position="278"/>
        <end position="305"/>
    </location>
</feature>
<dbReference type="PANTHER" id="PTHR43738">
    <property type="entry name" value="ABC TRANSPORTER, MEMBRANE PROTEIN"/>
    <property type="match status" value="1"/>
</dbReference>
<keyword evidence="3" id="KW-1003">Cell membrane</keyword>
<dbReference type="KEGG" id="sawl:NGM29_06155"/>
<keyword evidence="2" id="KW-0813">Transport</keyword>
<dbReference type="GeneID" id="73289611"/>
<feature type="transmembrane region" description="Helical" evidence="7">
    <location>
        <begin position="26"/>
        <end position="51"/>
    </location>
</feature>
<evidence type="ECO:0000256" key="5">
    <source>
        <dbReference type="ARBA" id="ARBA00022989"/>
    </source>
</evidence>
<feature type="transmembrane region" description="Helical" evidence="7">
    <location>
        <begin position="376"/>
        <end position="398"/>
    </location>
</feature>
<dbReference type="AlphaFoldDB" id="A0A9E7NDA7"/>
<keyword evidence="5 7" id="KW-1133">Transmembrane helix</keyword>
<dbReference type="GO" id="GO:0005886">
    <property type="term" value="C:plasma membrane"/>
    <property type="evidence" value="ECO:0007669"/>
    <property type="project" value="UniProtKB-SubCell"/>
</dbReference>
<dbReference type="RefSeq" id="WP_254159559.1">
    <property type="nucleotide sequence ID" value="NZ_CP100355.1"/>
</dbReference>
<dbReference type="InterPro" id="IPR003838">
    <property type="entry name" value="ABC3_permease_C"/>
</dbReference>
<keyword evidence="4 7" id="KW-0812">Transmembrane</keyword>
<protein>
    <submittedName>
        <fullName evidence="10">ABC transporter permease</fullName>
    </submittedName>
</protein>
<comment type="subcellular location">
    <subcellularLocation>
        <location evidence="1">Cell membrane</location>
        <topology evidence="1">Multi-pass membrane protein</topology>
    </subcellularLocation>
</comment>
<dbReference type="InterPro" id="IPR025857">
    <property type="entry name" value="MacB_PCD"/>
</dbReference>
<name>A0A9E7NDA7_9EURY</name>
<dbReference type="PANTHER" id="PTHR43738:SF1">
    <property type="entry name" value="HEMIN TRANSPORT SYSTEM PERMEASE PROTEIN HRTB-RELATED"/>
    <property type="match status" value="1"/>
</dbReference>
<feature type="transmembrane region" description="Helical" evidence="7">
    <location>
        <begin position="326"/>
        <end position="349"/>
    </location>
</feature>
<evidence type="ECO:0000313" key="11">
    <source>
        <dbReference type="Proteomes" id="UP001056855"/>
    </source>
</evidence>
<keyword evidence="11" id="KW-1185">Reference proteome</keyword>
<feature type="domain" description="ABC3 transporter permease C-terminal" evidence="8">
    <location>
        <begin position="287"/>
        <end position="404"/>
    </location>
</feature>
<evidence type="ECO:0000256" key="1">
    <source>
        <dbReference type="ARBA" id="ARBA00004651"/>
    </source>
</evidence>
<gene>
    <name evidence="10" type="ORF">NGM29_06155</name>
</gene>
<keyword evidence="6 7" id="KW-0472">Membrane</keyword>
<feature type="domain" description="MacB-like periplasmic core" evidence="9">
    <location>
        <begin position="27"/>
        <end position="256"/>
    </location>
</feature>
<organism evidence="10 11">
    <name type="scientific">Natronosalvus rutilus</name>
    <dbReference type="NCBI Taxonomy" id="2953753"/>
    <lineage>
        <taxon>Archaea</taxon>
        <taxon>Methanobacteriati</taxon>
        <taxon>Methanobacteriota</taxon>
        <taxon>Stenosarchaea group</taxon>
        <taxon>Halobacteria</taxon>
        <taxon>Halobacteriales</taxon>
        <taxon>Natrialbaceae</taxon>
        <taxon>Natronosalvus</taxon>
    </lineage>
</organism>
<evidence type="ECO:0000256" key="7">
    <source>
        <dbReference type="SAM" id="Phobius"/>
    </source>
</evidence>
<sequence>MRQWIARLRAGLVVSGAQLRHHRLRLGLAVVGVALAVLAVTLLAGAGVGVLETGTHQFESADRDLWVVSGETRLTTAGGGGFENSLYDSRSVATEIEAREEVRHAAPLAFDTVYVASNPNETFQTVVATGVPGGGPAVTVTEGEQFSGDPHYANGTYEGERTNEVLIDAETARQLEVDVGDTIYVGGSLATARNTPVTVVGISPTFERMLGVPTVTLPLSELHAVTGETAFEPATFITITLEDDADVEAVKRDLEQTYPEYEINTNQEQLEAVLQEQVLVLAAGATLVGLAIVAGIALTLTLLSLVVYQQRQSFAALRAVGLPSSLLLIVVAGQGVAVGVLGGLLGVVVTPPAVSLLNRLAGVVVGFDGLVRTDPAIYAGGFTIAVGIGTVAAVIAGWRLSRTSALEGL</sequence>
<reference evidence="10" key="1">
    <citation type="submission" date="2022-06" db="EMBL/GenBank/DDBJ databases">
        <title>Diverse halophilic archaea isolated from saline environments.</title>
        <authorList>
            <person name="Cui H.-L."/>
        </authorList>
    </citation>
    <scope>NUCLEOTIDE SEQUENCE</scope>
    <source>
        <strain evidence="10">WLHS1</strain>
    </source>
</reference>